<feature type="compositionally biased region" description="Basic and acidic residues" evidence="1">
    <location>
        <begin position="219"/>
        <end position="236"/>
    </location>
</feature>
<comment type="caution">
    <text evidence="2">The sequence shown here is derived from an EMBL/GenBank/DDBJ whole genome shotgun (WGS) entry which is preliminary data.</text>
</comment>
<dbReference type="PANTHER" id="PTHR21504:SF1">
    <property type="entry name" value="IG-LIKE DOMAIN-CONTAINING PROTEIN-RELATED"/>
    <property type="match status" value="1"/>
</dbReference>
<protein>
    <submittedName>
        <fullName evidence="2">Uncharacterized protein</fullName>
    </submittedName>
</protein>
<accession>A0A6A5HQN8</accession>
<gene>
    <name evidence="2" type="ORF">GCK72_002036</name>
</gene>
<feature type="compositionally biased region" description="Acidic residues" evidence="1">
    <location>
        <begin position="281"/>
        <end position="297"/>
    </location>
</feature>
<sequence length="310" mass="35204">MSPYSSQSTFIPRFCSSLGKDIVFVRTKSGTYSKFTFDDSKNCFLSVICNDCHVVPTEYDLLPLYAAWSNRLERYVIFVKNLLNGQVEQYVYEMDYEGFQQVFQPELVFDSNRSPTSNEFFTVGGTEKDGVTIIKKDSKGSFRKEQLNWGTKQFEVIPPVPVRLLETKKLEKEETMPVTIQIPIEKVREILVSAEKEKQDSLMLSRKRKTESHGAPNADLKKGIKEVEQKPEDLETPKVPNSAVVRESDIHVVGNKARLSKKDIVEIRRLAALMGNPTEPDSSDDADYSDSDDDVIKEDEQGFEIAESSC</sequence>
<organism evidence="2 3">
    <name type="scientific">Caenorhabditis remanei</name>
    <name type="common">Caenorhabditis vulgaris</name>
    <dbReference type="NCBI Taxonomy" id="31234"/>
    <lineage>
        <taxon>Eukaryota</taxon>
        <taxon>Metazoa</taxon>
        <taxon>Ecdysozoa</taxon>
        <taxon>Nematoda</taxon>
        <taxon>Chromadorea</taxon>
        <taxon>Rhabditida</taxon>
        <taxon>Rhabditina</taxon>
        <taxon>Rhabditomorpha</taxon>
        <taxon>Rhabditoidea</taxon>
        <taxon>Rhabditidae</taxon>
        <taxon>Peloderinae</taxon>
        <taxon>Caenorhabditis</taxon>
    </lineage>
</organism>
<dbReference type="InterPro" id="IPR039908">
    <property type="entry name" value="Sepa-1"/>
</dbReference>
<feature type="region of interest" description="Disordered" evidence="1">
    <location>
        <begin position="201"/>
        <end position="240"/>
    </location>
</feature>
<evidence type="ECO:0000256" key="1">
    <source>
        <dbReference type="SAM" id="MobiDB-lite"/>
    </source>
</evidence>
<reference evidence="2 3" key="1">
    <citation type="submission" date="2019-12" db="EMBL/GenBank/DDBJ databases">
        <title>Chromosome-level assembly of the Caenorhabditis remanei genome.</title>
        <authorList>
            <person name="Teterina A.A."/>
            <person name="Willis J.H."/>
            <person name="Phillips P.C."/>
        </authorList>
    </citation>
    <scope>NUCLEOTIDE SEQUENCE [LARGE SCALE GENOMIC DNA]</scope>
    <source>
        <strain evidence="2 3">PX506</strain>
        <tissue evidence="2">Whole organism</tissue>
    </source>
</reference>
<proteinExistence type="predicted"/>
<evidence type="ECO:0000313" key="3">
    <source>
        <dbReference type="Proteomes" id="UP000483820"/>
    </source>
</evidence>
<dbReference type="RefSeq" id="XP_053591875.1">
    <property type="nucleotide sequence ID" value="XM_053723230.1"/>
</dbReference>
<dbReference type="KEGG" id="crq:GCK72_002036"/>
<dbReference type="PANTHER" id="PTHR21504">
    <property type="entry name" value="IG-LIKE DOMAIN-CONTAINING PROTEIN-RELATED-RELATED"/>
    <property type="match status" value="1"/>
</dbReference>
<dbReference type="GO" id="GO:0006914">
    <property type="term" value="P:autophagy"/>
    <property type="evidence" value="ECO:0007669"/>
    <property type="project" value="InterPro"/>
</dbReference>
<dbReference type="CTD" id="9819262"/>
<dbReference type="EMBL" id="WUAV01000001">
    <property type="protein sequence ID" value="KAF1770218.1"/>
    <property type="molecule type" value="Genomic_DNA"/>
</dbReference>
<dbReference type="GeneID" id="9819262"/>
<name>A0A6A5HQN8_CAERE</name>
<dbReference type="AlphaFoldDB" id="A0A6A5HQN8"/>
<dbReference type="Proteomes" id="UP000483820">
    <property type="component" value="Chromosome I"/>
</dbReference>
<evidence type="ECO:0000313" key="2">
    <source>
        <dbReference type="EMBL" id="KAF1770218.1"/>
    </source>
</evidence>
<feature type="region of interest" description="Disordered" evidence="1">
    <location>
        <begin position="272"/>
        <end position="310"/>
    </location>
</feature>